<dbReference type="Pfam" id="PF01938">
    <property type="entry name" value="TRAM"/>
    <property type="match status" value="1"/>
</dbReference>
<dbReference type="Pfam" id="PF04055">
    <property type="entry name" value="Radical_SAM"/>
    <property type="match status" value="1"/>
</dbReference>
<evidence type="ECO:0000313" key="15">
    <source>
        <dbReference type="EMBL" id="ADB58193.1"/>
    </source>
</evidence>
<dbReference type="PROSITE" id="PS51918">
    <property type="entry name" value="RADICAL_SAM"/>
    <property type="match status" value="1"/>
</dbReference>
<dbReference type="InterPro" id="IPR002792">
    <property type="entry name" value="TRAM_dom"/>
</dbReference>
<gene>
    <name evidence="15" type="ordered locus">Arcpr_1136</name>
</gene>
<evidence type="ECO:0000256" key="4">
    <source>
        <dbReference type="ARBA" id="ARBA00022679"/>
    </source>
</evidence>
<dbReference type="InterPro" id="IPR006638">
    <property type="entry name" value="Elp3/MiaA/NifB-like_rSAM"/>
</dbReference>
<dbReference type="GeneID" id="8739816"/>
<comment type="cofactor">
    <cofactor evidence="11">
        <name>[4Fe-4S] cluster</name>
        <dbReference type="ChEBI" id="CHEBI:49883"/>
    </cofactor>
    <text evidence="11">Binds 1 or 2 [4Fe-4S] cluster. One cluster is coordinated with 3 cysteines and an exchangeable S-adenosyl-L-methionine.</text>
</comment>
<dbReference type="Proteomes" id="UP000001901">
    <property type="component" value="Chromosome"/>
</dbReference>
<sequence>MVKVYIETYGCTMNQSDSDIMRGILAKNFELVDSADEADVVVINSCGVVDFTERKILKRAESLKRQGKKVVMAGCLPRIATKKCLEVSDALVSPDNVHVIDLVVKSVLKGEKPILIDRTDVDKSEISCVKRRLRENAIAIVSIAEGCTGRCSFCATRFARGRLRSFKFESIVDEVRKCVENGFKEIQITSQDTGAYGLDKGRYMLPDLLRAISEIEGDFRVRVGMMNPRHAVEMLDDLLNAFESEKMYKFIHIPVQSGDENVLRDMNRDHSVEDFIEVVKAFRRRFDDVMVSTDVIVGFPTETEEAFWRTYELIKNVEPDIVNITRFSKRPFTPAYKLKEIHGWIVKERSRKLTELARSIGLKRNRRFIGKRLRVLITKNGKNGTKLARADSYRPVVVREGNIGEFINVRIVDCAFNYLVGVN</sequence>
<dbReference type="NCBIfam" id="TIGR01578">
    <property type="entry name" value="MiaB-like-B"/>
    <property type="match status" value="1"/>
</dbReference>
<dbReference type="GO" id="GO:0051539">
    <property type="term" value="F:4 iron, 4 sulfur cluster binding"/>
    <property type="evidence" value="ECO:0007669"/>
    <property type="project" value="UniProtKB-UniRule"/>
</dbReference>
<evidence type="ECO:0000259" key="13">
    <source>
        <dbReference type="PROSITE" id="PS51449"/>
    </source>
</evidence>
<evidence type="ECO:0000256" key="1">
    <source>
        <dbReference type="ARBA" id="ARBA00002399"/>
    </source>
</evidence>
<dbReference type="PROSITE" id="PS51449">
    <property type="entry name" value="MTTASE_N"/>
    <property type="match status" value="1"/>
</dbReference>
<dbReference type="PROSITE" id="PS50926">
    <property type="entry name" value="TRAM"/>
    <property type="match status" value="1"/>
</dbReference>
<dbReference type="InterPro" id="IPR013848">
    <property type="entry name" value="Methylthiotransferase_N"/>
</dbReference>
<keyword evidence="3 11" id="KW-0004">4Fe-4S</keyword>
<comment type="function">
    <text evidence="1 11">Catalyzes the methylthiolation of N6-threonylcarbamoyladenosine (t(6)A), leading to the formation of 2-methylthio-N6-threonylcarbamoyladenosine (ms(2)t(6)A) at position 37 in tRNAs that read codons beginning with adenine.</text>
</comment>
<keyword evidence="8 11" id="KW-0408">Iron</keyword>
<evidence type="ECO:0000256" key="8">
    <source>
        <dbReference type="ARBA" id="ARBA00023004"/>
    </source>
</evidence>
<dbReference type="Gene3D" id="3.80.30.20">
    <property type="entry name" value="tm_1862 like domain"/>
    <property type="match status" value="1"/>
</dbReference>
<dbReference type="AlphaFoldDB" id="D2RDJ9"/>
<evidence type="ECO:0000259" key="14">
    <source>
        <dbReference type="PROSITE" id="PS51918"/>
    </source>
</evidence>
<dbReference type="RefSeq" id="WP_012940529.1">
    <property type="nucleotide sequence ID" value="NC_013741.1"/>
</dbReference>
<dbReference type="FunFam" id="3.40.50.12160:FF:000003">
    <property type="entry name" value="CDK5 regulatory subunit-associated protein 1"/>
    <property type="match status" value="1"/>
</dbReference>
<dbReference type="InterPro" id="IPR020612">
    <property type="entry name" value="Methylthiotransferase_CS"/>
</dbReference>
<dbReference type="NCBIfam" id="TIGR00089">
    <property type="entry name" value="MiaB/RimO family radical SAM methylthiotransferase"/>
    <property type="match status" value="1"/>
</dbReference>
<evidence type="ECO:0000256" key="11">
    <source>
        <dbReference type="RuleBase" id="RU368081"/>
    </source>
</evidence>
<dbReference type="InterPro" id="IPR006466">
    <property type="entry name" value="MiaB-like_arc_euk"/>
</dbReference>
<dbReference type="OrthoDB" id="372134at2157"/>
<evidence type="ECO:0000259" key="12">
    <source>
        <dbReference type="PROSITE" id="PS50926"/>
    </source>
</evidence>
<dbReference type="InterPro" id="IPR005839">
    <property type="entry name" value="Methylthiotransferase"/>
</dbReference>
<dbReference type="SUPFAM" id="SSF102114">
    <property type="entry name" value="Radical SAM enzymes"/>
    <property type="match status" value="1"/>
</dbReference>
<dbReference type="KEGG" id="apo:Arcpr_1136"/>
<keyword evidence="4 11" id="KW-0808">Transferase</keyword>
<dbReference type="PROSITE" id="PS01278">
    <property type="entry name" value="MTTASE_RADICAL"/>
    <property type="match status" value="1"/>
</dbReference>
<evidence type="ECO:0000256" key="9">
    <source>
        <dbReference type="ARBA" id="ARBA00023014"/>
    </source>
</evidence>
<feature type="domain" description="MTTase N-terminal" evidence="13">
    <location>
        <begin position="2"/>
        <end position="109"/>
    </location>
</feature>
<dbReference type="SMART" id="SM00729">
    <property type="entry name" value="Elp3"/>
    <property type="match status" value="1"/>
</dbReference>
<dbReference type="CDD" id="cd01335">
    <property type="entry name" value="Radical_SAM"/>
    <property type="match status" value="1"/>
</dbReference>
<proteinExistence type="inferred from homology"/>
<dbReference type="InterPro" id="IPR007197">
    <property type="entry name" value="rSAM"/>
</dbReference>
<dbReference type="InterPro" id="IPR023404">
    <property type="entry name" value="rSAM_horseshoe"/>
</dbReference>
<dbReference type="GO" id="GO:0046872">
    <property type="term" value="F:metal ion binding"/>
    <property type="evidence" value="ECO:0007669"/>
    <property type="project" value="UniProtKB-UniRule"/>
</dbReference>
<keyword evidence="7 11" id="KW-0479">Metal-binding</keyword>
<comment type="catalytic activity">
    <reaction evidence="10 11">
        <text>N(6)-L-threonylcarbamoyladenosine(37) in tRNA + (sulfur carrier)-SH + AH2 + 2 S-adenosyl-L-methionine = 2-methylsulfanyl-N(6)-L-threonylcarbamoyladenosine(37) in tRNA + (sulfur carrier)-H + 5'-deoxyadenosine + L-methionine + A + S-adenosyl-L-homocysteine + 2 H(+)</text>
        <dbReference type="Rhea" id="RHEA:37075"/>
        <dbReference type="Rhea" id="RHEA-COMP:10163"/>
        <dbReference type="Rhea" id="RHEA-COMP:11092"/>
        <dbReference type="Rhea" id="RHEA-COMP:14737"/>
        <dbReference type="Rhea" id="RHEA-COMP:14739"/>
        <dbReference type="ChEBI" id="CHEBI:13193"/>
        <dbReference type="ChEBI" id="CHEBI:15378"/>
        <dbReference type="ChEBI" id="CHEBI:17319"/>
        <dbReference type="ChEBI" id="CHEBI:17499"/>
        <dbReference type="ChEBI" id="CHEBI:29917"/>
        <dbReference type="ChEBI" id="CHEBI:57844"/>
        <dbReference type="ChEBI" id="CHEBI:57856"/>
        <dbReference type="ChEBI" id="CHEBI:59789"/>
        <dbReference type="ChEBI" id="CHEBI:64428"/>
        <dbReference type="ChEBI" id="CHEBI:74418"/>
        <dbReference type="ChEBI" id="CHEBI:74420"/>
        <dbReference type="EC" id="2.8.4.5"/>
    </reaction>
</comment>
<organism evidence="15 16">
    <name type="scientific">Archaeoglobus profundus (strain DSM 5631 / JCM 9629 / NBRC 100127 / Av18)</name>
    <dbReference type="NCBI Taxonomy" id="572546"/>
    <lineage>
        <taxon>Archaea</taxon>
        <taxon>Methanobacteriati</taxon>
        <taxon>Methanobacteriota</taxon>
        <taxon>Archaeoglobi</taxon>
        <taxon>Archaeoglobales</taxon>
        <taxon>Archaeoglobaceae</taxon>
        <taxon>Archaeoglobus</taxon>
    </lineage>
</organism>
<dbReference type="SFLD" id="SFLDS00029">
    <property type="entry name" value="Radical_SAM"/>
    <property type="match status" value="1"/>
</dbReference>
<dbReference type="Pfam" id="PF00919">
    <property type="entry name" value="UPF0004"/>
    <property type="match status" value="1"/>
</dbReference>
<evidence type="ECO:0000256" key="2">
    <source>
        <dbReference type="ARBA" id="ARBA00008616"/>
    </source>
</evidence>
<reference evidence="15 16" key="1">
    <citation type="journal article" date="2010" name="Stand. Genomic Sci.">
        <title>Complete genome sequence of Archaeoglobus profundus type strain (AV18).</title>
        <authorList>
            <person name="von Jan M."/>
            <person name="Lapidus A."/>
            <person name="Del Rio T.G."/>
            <person name="Copeland A."/>
            <person name="Tice H."/>
            <person name="Cheng J.F."/>
            <person name="Lucas S."/>
            <person name="Chen F."/>
            <person name="Nolan M."/>
            <person name="Goodwin L."/>
            <person name="Han C."/>
            <person name="Pitluck S."/>
            <person name="Liolios K."/>
            <person name="Ivanova N."/>
            <person name="Mavromatis K."/>
            <person name="Ovchinnikova G."/>
            <person name="Chertkov O."/>
            <person name="Pati A."/>
            <person name="Chen A."/>
            <person name="Palaniappan K."/>
            <person name="Land M."/>
            <person name="Hauser L."/>
            <person name="Chang Y.J."/>
            <person name="Jeffries C.D."/>
            <person name="Saunders E."/>
            <person name="Brettin T."/>
            <person name="Detter J.C."/>
            <person name="Chain P."/>
            <person name="Eichinger K."/>
            <person name="Huber H."/>
            <person name="Spring S."/>
            <person name="Rohde M."/>
            <person name="Goker M."/>
            <person name="Wirth R."/>
            <person name="Woyke T."/>
            <person name="Bristow J."/>
            <person name="Eisen J.A."/>
            <person name="Markowitz V."/>
            <person name="Hugenholtz P."/>
            <person name="Kyrpides N.C."/>
            <person name="Klenk H.P."/>
        </authorList>
    </citation>
    <scope>NUCLEOTIDE SEQUENCE [LARGE SCALE GENOMIC DNA]</scope>
    <source>
        <strain evidence="16">DSM 5631 / JCM 9629 / NBRC 100127 / Av18</strain>
    </source>
</reference>
<keyword evidence="5 11" id="KW-0949">S-adenosyl-L-methionine</keyword>
<dbReference type="HOGENOM" id="CLU_018697_4_2_2"/>
<keyword evidence="9 11" id="KW-0411">Iron-sulfur</keyword>
<evidence type="ECO:0000256" key="5">
    <source>
        <dbReference type="ARBA" id="ARBA00022691"/>
    </source>
</evidence>
<dbReference type="Gene3D" id="3.40.50.12160">
    <property type="entry name" value="Methylthiotransferase, N-terminal domain"/>
    <property type="match status" value="1"/>
</dbReference>
<dbReference type="EC" id="2.8.4.5" evidence="11"/>
<dbReference type="SFLD" id="SFLDG01082">
    <property type="entry name" value="B12-binding_domain_containing"/>
    <property type="match status" value="1"/>
</dbReference>
<dbReference type="PANTHER" id="PTHR11918:SF45">
    <property type="entry name" value="THREONYLCARBAMOYLADENOSINE TRNA METHYLTHIOTRANSFERASE"/>
    <property type="match status" value="1"/>
</dbReference>
<dbReference type="GO" id="GO:0035598">
    <property type="term" value="F:tRNA (N(6)-L-threonylcarbamoyladenosine(37)-C(2))-methylthiotransferase activity"/>
    <property type="evidence" value="ECO:0007669"/>
    <property type="project" value="UniProtKB-UniRule"/>
</dbReference>
<keyword evidence="16" id="KW-1185">Reference proteome</keyword>
<dbReference type="InterPro" id="IPR038135">
    <property type="entry name" value="Methylthiotransferase_N_sf"/>
</dbReference>
<evidence type="ECO:0000256" key="10">
    <source>
        <dbReference type="ARBA" id="ARBA00051661"/>
    </source>
</evidence>
<dbReference type="InterPro" id="IPR058240">
    <property type="entry name" value="rSAM_sf"/>
</dbReference>
<evidence type="ECO:0000313" key="16">
    <source>
        <dbReference type="Proteomes" id="UP000001901"/>
    </source>
</evidence>
<dbReference type="EMBL" id="CP001857">
    <property type="protein sequence ID" value="ADB58193.1"/>
    <property type="molecule type" value="Genomic_DNA"/>
</dbReference>
<protein>
    <recommendedName>
        <fullName evidence="11">tRNA-t(6)A37 methylthiotransferase</fullName>
        <ecNumber evidence="11">2.8.4.5</ecNumber>
    </recommendedName>
</protein>
<evidence type="ECO:0000256" key="6">
    <source>
        <dbReference type="ARBA" id="ARBA00022694"/>
    </source>
</evidence>
<dbReference type="STRING" id="572546.Arcpr_1136"/>
<dbReference type="SFLD" id="SFLDG01061">
    <property type="entry name" value="methylthiotransferase"/>
    <property type="match status" value="1"/>
</dbReference>
<evidence type="ECO:0000256" key="3">
    <source>
        <dbReference type="ARBA" id="ARBA00022485"/>
    </source>
</evidence>
<keyword evidence="6 11" id="KW-0819">tRNA processing</keyword>
<comment type="similarity">
    <text evidence="2 11">Belongs to the methylthiotransferase family. CDKAL1 subfamily.</text>
</comment>
<dbReference type="PaxDb" id="572546-Arcpr_1136"/>
<dbReference type="FunFam" id="3.80.30.20:FF:000002">
    <property type="entry name" value="threonylcarbamoyladenosine tRNA methylthiotransferase isoform X2"/>
    <property type="match status" value="1"/>
</dbReference>
<feature type="domain" description="TRAM" evidence="12">
    <location>
        <begin position="366"/>
        <end position="423"/>
    </location>
</feature>
<evidence type="ECO:0000256" key="7">
    <source>
        <dbReference type="ARBA" id="ARBA00022723"/>
    </source>
</evidence>
<dbReference type="PANTHER" id="PTHR11918">
    <property type="entry name" value="RADICAL SAM PROTEINS"/>
    <property type="match status" value="1"/>
</dbReference>
<accession>D2RDJ9</accession>
<name>D2RDJ9_ARCPA</name>
<feature type="domain" description="Radical SAM core" evidence="14">
    <location>
        <begin position="133"/>
        <end position="363"/>
    </location>
</feature>
<dbReference type="eggNOG" id="arCOG01358">
    <property type="taxonomic scope" value="Archaea"/>
</dbReference>